<reference evidence="1 4" key="2">
    <citation type="submission" date="2019-07" db="EMBL/GenBank/DDBJ databases">
        <title>Whole genome shotgun sequence of Halolactibacillus miurensis NBRC 100873.</title>
        <authorList>
            <person name="Hosoyama A."/>
            <person name="Uohara A."/>
            <person name="Ohji S."/>
            <person name="Ichikawa N."/>
        </authorList>
    </citation>
    <scope>NUCLEOTIDE SEQUENCE [LARGE SCALE GENOMIC DNA]</scope>
    <source>
        <strain evidence="1 4">NBRC 100873</strain>
    </source>
</reference>
<dbReference type="SUPFAM" id="SSF81631">
    <property type="entry name" value="PAP/OAS1 substrate-binding domain"/>
    <property type="match status" value="1"/>
</dbReference>
<dbReference type="EMBL" id="FPAI01000006">
    <property type="protein sequence ID" value="SFS63150.1"/>
    <property type="molecule type" value="Genomic_DNA"/>
</dbReference>
<sequence>MRSEQAMYDLILSVAKEDTRIRGVLLNGSRADASRKKDELQDYDIIYITEHVTDFNNTLDWLDVFGERLIMQTPSTNDPNRLAVFLIHFTDFTRIDLRLIHPDLLPDAIDDAHSVVLLDKDEQFDHLHFHHDKRYLTKRLSETALNHYVNEFYWVSTYAVKGIVREDFFYTQAIYAQPLLESYITLLKQVVLIQEKKQALAFGKANQFLSDYLAHPERLQAYFNMSTLAHMKQSLLSMIDDVHHFQLTLSSANNQPVDHTEYQGVLTYYQHFLT</sequence>
<reference evidence="2 3" key="1">
    <citation type="submission" date="2016-10" db="EMBL/GenBank/DDBJ databases">
        <authorList>
            <person name="de Groot N.N."/>
        </authorList>
    </citation>
    <scope>NUCLEOTIDE SEQUENCE [LARGE SCALE GENOMIC DNA]</scope>
    <source>
        <strain evidence="2 3">DSM 17074</strain>
    </source>
</reference>
<protein>
    <submittedName>
        <fullName evidence="2">Aminoglycoside 6-adenylyltransferase</fullName>
    </submittedName>
    <submittedName>
        <fullName evidence="1">Streptomycin resistance protein</fullName>
    </submittedName>
</protein>
<name>A0A1I6RF03_9BACI</name>
<dbReference type="RefSeq" id="WP_062321919.1">
    <property type="nucleotide sequence ID" value="NZ_BJWJ01000006.1"/>
</dbReference>
<proteinExistence type="predicted"/>
<evidence type="ECO:0000313" key="1">
    <source>
        <dbReference type="EMBL" id="GEM03843.1"/>
    </source>
</evidence>
<dbReference type="GO" id="GO:0016779">
    <property type="term" value="F:nucleotidyltransferase activity"/>
    <property type="evidence" value="ECO:0007669"/>
    <property type="project" value="UniProtKB-KW"/>
</dbReference>
<evidence type="ECO:0000313" key="3">
    <source>
        <dbReference type="Proteomes" id="UP000199139"/>
    </source>
</evidence>
<evidence type="ECO:0000313" key="2">
    <source>
        <dbReference type="EMBL" id="SFS63150.1"/>
    </source>
</evidence>
<keyword evidence="2" id="KW-0808">Transferase</keyword>
<dbReference type="OrthoDB" id="9776406at2"/>
<dbReference type="InterPro" id="IPR043519">
    <property type="entry name" value="NT_sf"/>
</dbReference>
<gene>
    <name evidence="1" type="ORF">HMI01_08310</name>
    <name evidence="2" type="ORF">SAMN05421668_10645</name>
</gene>
<dbReference type="Gene3D" id="3.30.460.10">
    <property type="entry name" value="Beta Polymerase, domain 2"/>
    <property type="match status" value="1"/>
</dbReference>
<dbReference type="EMBL" id="BJWJ01000006">
    <property type="protein sequence ID" value="GEM03843.1"/>
    <property type="molecule type" value="Genomic_DNA"/>
</dbReference>
<evidence type="ECO:0000313" key="4">
    <source>
        <dbReference type="Proteomes" id="UP000321773"/>
    </source>
</evidence>
<dbReference type="Proteomes" id="UP000199139">
    <property type="component" value="Unassembled WGS sequence"/>
</dbReference>
<keyword evidence="2" id="KW-0548">Nucleotidyltransferase</keyword>
<keyword evidence="4" id="KW-1185">Reference proteome</keyword>
<accession>A0A1I6RF03</accession>
<dbReference type="SUPFAM" id="SSF81301">
    <property type="entry name" value="Nucleotidyltransferase"/>
    <property type="match status" value="1"/>
</dbReference>
<dbReference type="AlphaFoldDB" id="A0A1I6RF03"/>
<organism evidence="2 3">
    <name type="scientific">Halolactibacillus miurensis</name>
    <dbReference type="NCBI Taxonomy" id="306541"/>
    <lineage>
        <taxon>Bacteria</taxon>
        <taxon>Bacillati</taxon>
        <taxon>Bacillota</taxon>
        <taxon>Bacilli</taxon>
        <taxon>Bacillales</taxon>
        <taxon>Bacillaceae</taxon>
        <taxon>Halolactibacillus</taxon>
    </lineage>
</organism>
<dbReference type="Pfam" id="PF04439">
    <property type="entry name" value="Adenyl_transf"/>
    <property type="match status" value="1"/>
</dbReference>
<dbReference type="InterPro" id="IPR007530">
    <property type="entry name" value="Aminoglycoside_adenylylTfrase"/>
</dbReference>
<dbReference type="STRING" id="306541.SAMN05421668_10645"/>
<dbReference type="Proteomes" id="UP000321773">
    <property type="component" value="Unassembled WGS sequence"/>
</dbReference>